<dbReference type="InterPro" id="IPR002591">
    <property type="entry name" value="Phosphodiest/P_Trfase"/>
</dbReference>
<dbReference type="GO" id="GO:0016787">
    <property type="term" value="F:hydrolase activity"/>
    <property type="evidence" value="ECO:0007669"/>
    <property type="project" value="UniProtKB-ARBA"/>
</dbReference>
<dbReference type="Gene3D" id="3.40.720.10">
    <property type="entry name" value="Alkaline Phosphatase, subunit A"/>
    <property type="match status" value="1"/>
</dbReference>
<proteinExistence type="predicted"/>
<comment type="caution">
    <text evidence="2">The sequence shown here is derived from an EMBL/GenBank/DDBJ whole genome shotgun (WGS) entry which is preliminary data.</text>
</comment>
<keyword evidence="1" id="KW-0812">Transmembrane</keyword>
<dbReference type="EMBL" id="QCZG01000001">
    <property type="protein sequence ID" value="PWA13578.1"/>
    <property type="molecule type" value="Genomic_DNA"/>
</dbReference>
<dbReference type="Pfam" id="PF01663">
    <property type="entry name" value="Phosphodiest"/>
    <property type="match status" value="1"/>
</dbReference>
<dbReference type="InterPro" id="IPR017850">
    <property type="entry name" value="Alkaline_phosphatase_core_sf"/>
</dbReference>
<evidence type="ECO:0000256" key="1">
    <source>
        <dbReference type="SAM" id="Phobius"/>
    </source>
</evidence>
<organism evidence="2 3">
    <name type="scientific">Pueribacillus theae</name>
    <dbReference type="NCBI Taxonomy" id="2171751"/>
    <lineage>
        <taxon>Bacteria</taxon>
        <taxon>Bacillati</taxon>
        <taxon>Bacillota</taxon>
        <taxon>Bacilli</taxon>
        <taxon>Bacillales</taxon>
        <taxon>Bacillaceae</taxon>
        <taxon>Pueribacillus</taxon>
    </lineage>
</organism>
<feature type="transmembrane region" description="Helical" evidence="1">
    <location>
        <begin position="6"/>
        <end position="24"/>
    </location>
</feature>
<dbReference type="PANTHER" id="PTHR10151">
    <property type="entry name" value="ECTONUCLEOTIDE PYROPHOSPHATASE/PHOSPHODIESTERASE"/>
    <property type="match status" value="1"/>
</dbReference>
<dbReference type="OrthoDB" id="2381338at2"/>
<reference evidence="2 3" key="1">
    <citation type="submission" date="2018-04" db="EMBL/GenBank/DDBJ databases">
        <title>Camelliibacillus theae gen. nov., sp. nov., isolated from Pu'er tea.</title>
        <authorList>
            <person name="Niu L."/>
        </authorList>
    </citation>
    <scope>NUCLEOTIDE SEQUENCE [LARGE SCALE GENOMIC DNA]</scope>
    <source>
        <strain evidence="2 3">T8</strain>
    </source>
</reference>
<evidence type="ECO:0000313" key="2">
    <source>
        <dbReference type="EMBL" id="PWA13578.1"/>
    </source>
</evidence>
<protein>
    <submittedName>
        <fullName evidence="2">Phosphodiesterase</fullName>
    </submittedName>
</protein>
<keyword evidence="1" id="KW-1133">Transmembrane helix</keyword>
<dbReference type="SUPFAM" id="SSF53649">
    <property type="entry name" value="Alkaline phosphatase-like"/>
    <property type="match status" value="1"/>
</dbReference>
<dbReference type="PANTHER" id="PTHR10151:SF120">
    <property type="entry name" value="BIS(5'-ADENOSYL)-TRIPHOSPHATASE"/>
    <property type="match status" value="1"/>
</dbReference>
<accession>A0A2U1K8R4</accession>
<keyword evidence="3" id="KW-1185">Reference proteome</keyword>
<gene>
    <name evidence="2" type="ORF">DCC39_00275</name>
</gene>
<keyword evidence="1" id="KW-0472">Membrane</keyword>
<dbReference type="Proteomes" id="UP000245998">
    <property type="component" value="Unassembled WGS sequence"/>
</dbReference>
<dbReference type="AlphaFoldDB" id="A0A2U1K8R4"/>
<evidence type="ECO:0000313" key="3">
    <source>
        <dbReference type="Proteomes" id="UP000245998"/>
    </source>
</evidence>
<sequence length="522" mass="58701">MLYTIIIAFFFIIGILSIFLIKSFKPDVQSLGGKQMTHSAKPVVLLIIDSLMDKPLQKAIEEGRAPAFQFLIDNGYYDSNMISSYPTMSVTIDSTLLTGTYSDKHRVPALVWYNEKEKRLVSYGSAKEEILKLGVKNILEDSIVNLNAHHLSRDVNTIHEAAASKGLQSASINALLYRGTEKKTLRLPTIMAKLNVAPKKLQVETPTLFSYGALAQFNPKNNKNNNIWDGFGFNDKFSAQELKYFIQHETVPAFTIAYFSDLDKMVHKKGPVNHLKGIEDADKQLQEIFNSFDSWEEAVKEVVWIVMGDSGQAEIGKDKKESLIDLKSKLGMYKIHKITESVKQEDQLVLAVNERMAFIYSLDEQVTLEDIVNKFKDDHRLNFIAWKSGSNVNVVANGKKMNFHLGGDFKDEYHQSWSLEGDLSALDLTLKNKQIFFGKYPDALARLHSSLHSHSGNYIIVDAKPGFEFVGEGTPVHLGGGSHGSIHEKDSIVPLIVAGTDKRPAHSRIVDLYPWILQLMHQ</sequence>
<name>A0A2U1K8R4_9BACI</name>